<feature type="transmembrane region" description="Helical" evidence="4">
    <location>
        <begin position="34"/>
        <end position="55"/>
    </location>
</feature>
<dbReference type="EMBL" id="AGZI01000045">
    <property type="protein sequence ID" value="EKU81124.1"/>
    <property type="molecule type" value="Genomic_DNA"/>
</dbReference>
<accession>K9D8T2</accession>
<keyword evidence="7" id="KW-1185">Reference proteome</keyword>
<organism evidence="6 7">
    <name type="scientific">Massilia timonae CCUG 45783</name>
    <dbReference type="NCBI Taxonomy" id="883126"/>
    <lineage>
        <taxon>Bacteria</taxon>
        <taxon>Pseudomonadati</taxon>
        <taxon>Pseudomonadota</taxon>
        <taxon>Betaproteobacteria</taxon>
        <taxon>Burkholderiales</taxon>
        <taxon>Oxalobacteraceae</taxon>
        <taxon>Telluria group</taxon>
        <taxon>Massilia</taxon>
    </lineage>
</organism>
<evidence type="ECO:0000256" key="4">
    <source>
        <dbReference type="SAM" id="Phobius"/>
    </source>
</evidence>
<feature type="transmembrane region" description="Helical" evidence="4">
    <location>
        <begin position="311"/>
        <end position="329"/>
    </location>
</feature>
<dbReference type="AlphaFoldDB" id="K9D8T2"/>
<keyword evidence="3" id="KW-0175">Coiled coil</keyword>
<dbReference type="Gene3D" id="3.30.70.270">
    <property type="match status" value="1"/>
</dbReference>
<dbReference type="GO" id="GO:0005886">
    <property type="term" value="C:plasma membrane"/>
    <property type="evidence" value="ECO:0007669"/>
    <property type="project" value="TreeGrafter"/>
</dbReference>
<dbReference type="CDD" id="cd12914">
    <property type="entry name" value="PDC1_DGC_like"/>
    <property type="match status" value="1"/>
</dbReference>
<dbReference type="CDD" id="cd01949">
    <property type="entry name" value="GGDEF"/>
    <property type="match status" value="1"/>
</dbReference>
<dbReference type="GO" id="GO:1902201">
    <property type="term" value="P:negative regulation of bacterial-type flagellum-dependent cell motility"/>
    <property type="evidence" value="ECO:0007669"/>
    <property type="project" value="TreeGrafter"/>
</dbReference>
<dbReference type="GO" id="GO:0043709">
    <property type="term" value="P:cell adhesion involved in single-species biofilm formation"/>
    <property type="evidence" value="ECO:0007669"/>
    <property type="project" value="TreeGrafter"/>
</dbReference>
<feature type="coiled-coil region" evidence="3">
    <location>
        <begin position="339"/>
        <end position="366"/>
    </location>
</feature>
<evidence type="ECO:0000256" key="2">
    <source>
        <dbReference type="ARBA" id="ARBA00034247"/>
    </source>
</evidence>
<dbReference type="eggNOG" id="COG3706">
    <property type="taxonomic scope" value="Bacteria"/>
</dbReference>
<name>K9D8T2_9BURK</name>
<dbReference type="FunFam" id="3.30.70.270:FF:000001">
    <property type="entry name" value="Diguanylate cyclase domain protein"/>
    <property type="match status" value="1"/>
</dbReference>
<dbReference type="GO" id="GO:0052621">
    <property type="term" value="F:diguanylate cyclase activity"/>
    <property type="evidence" value="ECO:0007669"/>
    <property type="project" value="UniProtKB-EC"/>
</dbReference>
<evidence type="ECO:0000313" key="6">
    <source>
        <dbReference type="EMBL" id="EKU81124.1"/>
    </source>
</evidence>
<reference evidence="6 7" key="1">
    <citation type="submission" date="2012-09" db="EMBL/GenBank/DDBJ databases">
        <title>The Genome Sequence of Massilia timonae CCUG 45783.</title>
        <authorList>
            <consortium name="The Broad Institute Genome Sequencing Platform"/>
            <person name="Earl A."/>
            <person name="Ward D."/>
            <person name="Feldgarden M."/>
            <person name="Gevers D."/>
            <person name="Huys G."/>
            <person name="Walker B."/>
            <person name="Young S.K."/>
            <person name="Zeng Q."/>
            <person name="Gargeya S."/>
            <person name="Fitzgerald M."/>
            <person name="Haas B."/>
            <person name="Abouelleil A."/>
            <person name="Alvarado L."/>
            <person name="Arachchi H.M."/>
            <person name="Berlin A.M."/>
            <person name="Chapman S.B."/>
            <person name="Goldberg J."/>
            <person name="Griggs A."/>
            <person name="Gujja S."/>
            <person name="Hansen M."/>
            <person name="Howarth C."/>
            <person name="Imamovic A."/>
            <person name="Larimer J."/>
            <person name="McCowen C."/>
            <person name="Montmayeur A."/>
            <person name="Murphy C."/>
            <person name="Neiman D."/>
            <person name="Pearson M."/>
            <person name="Priest M."/>
            <person name="Roberts A."/>
            <person name="Saif S."/>
            <person name="Shea T."/>
            <person name="Sisk P."/>
            <person name="Sykes S."/>
            <person name="Wortman J."/>
            <person name="Nusbaum C."/>
            <person name="Birren B."/>
        </authorList>
    </citation>
    <scope>NUCLEOTIDE SEQUENCE [LARGE SCALE GENOMIC DNA]</scope>
    <source>
        <strain evidence="6 7">CCUG 45783</strain>
    </source>
</reference>
<dbReference type="PATRIC" id="fig|883126.3.peg.3606"/>
<sequence length="536" mass="58860">MPDCGHGALAAPRFMPDKRTAPEISRLTAEKRPAVRNAVLFVAALCLLLLTIQVWDGWRARKERLAEVAVATTNMSHALAAQAESAVRVVDTVLAGVVERIENDGMTGAGRPRLQLHLKNMVAQVEELHGLFVFGPDGHWLMTSQDRIPLYTIDDREYFQYHLNNPDRFIHVGKPVRSRSSDEWVLPVSRRLNNPDGSFGGVALGTIRIDYFSTLYKTFDVGSNGVIMLTLDDGTMVYRLPHSDKLIGSDTSNGPVHRMYLSSGPAGTAMLRSKIDGIERLYSYRHLETYPLIVATAQSKHDILEKWLKSMLGQAAITLVAIAFLLYFGRRLVRQIVIRDHLEHELVQAREQLQEHNRALTVLADHDSLTGIANRRRFEQALDVEFARAARSGVPLSLLMFDVDYFKRYNDTYGHVAGDACLRQVAQALEGCLVRPADLAARYGGEEFVALLPDTDPAGARMVAERIRQAVMALGIPHAGNGPGVVTISVGVYTSGAGGGMATDSATALVERADALLYRAKQSGRNQVCGGDLAAP</sequence>
<gene>
    <name evidence="6" type="ORF">HMPREF9710_03583</name>
</gene>
<keyword evidence="4" id="KW-1133">Transmembrane helix</keyword>
<dbReference type="CDD" id="cd12915">
    <property type="entry name" value="PDC2_DGC_like"/>
    <property type="match status" value="1"/>
</dbReference>
<dbReference type="Pfam" id="PF00990">
    <property type="entry name" value="GGDEF"/>
    <property type="match status" value="1"/>
</dbReference>
<dbReference type="SMART" id="SM00267">
    <property type="entry name" value="GGDEF"/>
    <property type="match status" value="1"/>
</dbReference>
<comment type="caution">
    <text evidence="6">The sequence shown here is derived from an EMBL/GenBank/DDBJ whole genome shotgun (WGS) entry which is preliminary data.</text>
</comment>
<dbReference type="HOGENOM" id="CLU_000445_134_2_4"/>
<dbReference type="NCBIfam" id="TIGR00254">
    <property type="entry name" value="GGDEF"/>
    <property type="match status" value="1"/>
</dbReference>
<dbReference type="InterPro" id="IPR043128">
    <property type="entry name" value="Rev_trsase/Diguanyl_cyclase"/>
</dbReference>
<evidence type="ECO:0000256" key="3">
    <source>
        <dbReference type="SAM" id="Coils"/>
    </source>
</evidence>
<feature type="domain" description="GGDEF" evidence="5">
    <location>
        <begin position="394"/>
        <end position="533"/>
    </location>
</feature>
<dbReference type="Pfam" id="PF22588">
    <property type="entry name" value="dCache_1_like"/>
    <property type="match status" value="1"/>
</dbReference>
<evidence type="ECO:0000259" key="5">
    <source>
        <dbReference type="PROSITE" id="PS50887"/>
    </source>
</evidence>
<evidence type="ECO:0000313" key="7">
    <source>
        <dbReference type="Proteomes" id="UP000009874"/>
    </source>
</evidence>
<dbReference type="Gene3D" id="3.30.450.20">
    <property type="entry name" value="PAS domain"/>
    <property type="match status" value="2"/>
</dbReference>
<keyword evidence="4" id="KW-0472">Membrane</keyword>
<protein>
    <recommendedName>
        <fullName evidence="1">diguanylate cyclase</fullName>
        <ecNumber evidence="1">2.7.7.65</ecNumber>
    </recommendedName>
</protein>
<dbReference type="STRING" id="47229.LO55_240"/>
<evidence type="ECO:0000256" key="1">
    <source>
        <dbReference type="ARBA" id="ARBA00012528"/>
    </source>
</evidence>
<dbReference type="Proteomes" id="UP000009874">
    <property type="component" value="Unassembled WGS sequence"/>
</dbReference>
<dbReference type="PANTHER" id="PTHR45138">
    <property type="entry name" value="REGULATORY COMPONENTS OF SENSORY TRANSDUCTION SYSTEM"/>
    <property type="match status" value="1"/>
</dbReference>
<dbReference type="PANTHER" id="PTHR45138:SF9">
    <property type="entry name" value="DIGUANYLATE CYCLASE DGCM-RELATED"/>
    <property type="match status" value="1"/>
</dbReference>
<dbReference type="InterPro" id="IPR054327">
    <property type="entry name" value="His-kinase-like_sensor"/>
</dbReference>
<dbReference type="PROSITE" id="PS50887">
    <property type="entry name" value="GGDEF"/>
    <property type="match status" value="1"/>
</dbReference>
<dbReference type="InterPro" id="IPR000160">
    <property type="entry name" value="GGDEF_dom"/>
</dbReference>
<proteinExistence type="predicted"/>
<dbReference type="InterPro" id="IPR050469">
    <property type="entry name" value="Diguanylate_Cyclase"/>
</dbReference>
<dbReference type="SUPFAM" id="SSF55073">
    <property type="entry name" value="Nucleotide cyclase"/>
    <property type="match status" value="1"/>
</dbReference>
<keyword evidence="4" id="KW-0812">Transmembrane</keyword>
<dbReference type="EC" id="2.7.7.65" evidence="1"/>
<comment type="catalytic activity">
    <reaction evidence="2">
        <text>2 GTP = 3',3'-c-di-GMP + 2 diphosphate</text>
        <dbReference type="Rhea" id="RHEA:24898"/>
        <dbReference type="ChEBI" id="CHEBI:33019"/>
        <dbReference type="ChEBI" id="CHEBI:37565"/>
        <dbReference type="ChEBI" id="CHEBI:58805"/>
        <dbReference type="EC" id="2.7.7.65"/>
    </reaction>
</comment>
<dbReference type="InterPro" id="IPR029787">
    <property type="entry name" value="Nucleotide_cyclase"/>
</dbReference>